<reference evidence="3 4" key="1">
    <citation type="submission" date="2015-01" db="EMBL/GenBank/DDBJ databases">
        <title>The Genome Sequence of Ochroconis gallopava CBS43764.</title>
        <authorList>
            <consortium name="The Broad Institute Genomics Platform"/>
            <person name="Cuomo C."/>
            <person name="de Hoog S."/>
            <person name="Gorbushina A."/>
            <person name="Stielow B."/>
            <person name="Teixiera M."/>
            <person name="Abouelleil A."/>
            <person name="Chapman S.B."/>
            <person name="Priest M."/>
            <person name="Young S.K."/>
            <person name="Wortman J."/>
            <person name="Nusbaum C."/>
            <person name="Birren B."/>
        </authorList>
    </citation>
    <scope>NUCLEOTIDE SEQUENCE [LARGE SCALE GENOMIC DNA]</scope>
    <source>
        <strain evidence="3 4">CBS 43764</strain>
    </source>
</reference>
<gene>
    <name evidence="3" type="ORF">PV09_02880</name>
</gene>
<name>A0A0D2AHR5_9PEZI</name>
<organism evidence="3 4">
    <name type="scientific">Verruconis gallopava</name>
    <dbReference type="NCBI Taxonomy" id="253628"/>
    <lineage>
        <taxon>Eukaryota</taxon>
        <taxon>Fungi</taxon>
        <taxon>Dikarya</taxon>
        <taxon>Ascomycota</taxon>
        <taxon>Pezizomycotina</taxon>
        <taxon>Dothideomycetes</taxon>
        <taxon>Pleosporomycetidae</taxon>
        <taxon>Venturiales</taxon>
        <taxon>Sympoventuriaceae</taxon>
        <taxon>Verruconis</taxon>
    </lineage>
</organism>
<dbReference type="InParanoid" id="A0A0D2AHR5"/>
<dbReference type="VEuPathDB" id="FungiDB:PV09_02880"/>
<keyword evidence="2" id="KW-1133">Transmembrane helix</keyword>
<dbReference type="AlphaFoldDB" id="A0A0D2AHR5"/>
<evidence type="ECO:0000313" key="4">
    <source>
        <dbReference type="Proteomes" id="UP000053259"/>
    </source>
</evidence>
<dbReference type="GeneID" id="27310853"/>
<dbReference type="EMBL" id="KN847535">
    <property type="protein sequence ID" value="KIW06433.1"/>
    <property type="molecule type" value="Genomic_DNA"/>
</dbReference>
<sequence>MSYHSVSGEIHSAGSENLETLSEHKYAQVACEDVDQERKETSNVNIKQTPSSSSNWTNSSFRAHNASSPALEPRTTRAWAWWAEVASCFGMFSSLAALVITLAVSRNKPLPQLPYSISLNTIISFESTVYKGFLTLIIGAIISQSQWLWFLKRRSLYDLVRYDAAGRGPFGSLLWILKHHVRSPLTTLAALVMILSLIVDPFVQQLVGFVNCESKMTGLPAQFSSATIPRTNYYSPLEYHLDVGATYIKVPVGVQDAISAGVEGTPQSVDFNCYSGNCSFSEPYSTLGFCHYCEDLSDQVQFNKTYRKDDEGKNLTGAFNITSFLPDGFAITSSTYEAFPNQSYTTANTPLMSMRLNDSYWAEFIVAKTVRSGCEDGSMNGSWACQGYGAAKCTLRPCVKTFQANITGNVISETLLEYSDPLMSWNGSENLAYVPGDNSTANYVLGLLDLQCTSDADKELIAQNYTFNSTQRWIPFSYDYNINQSMVEPPQYPGTLIKNGCLYLFETFLYMSIYGIFLSDFFDGTLEGTIQISDQLINAVGPRILEKMYDQTNGTYDLIDSTFEGMATYLTNYIRENGNAAYSQPAEGTVLHYATCVQVRWWWLAFPVVLAFISLVLLVWIIGAVSISKVPAWKSSPLAIVYRGPNNQSFTYNMNKAYESTSNVTSDRMDDFEAAAKKAVVRLGGANGELRLENLTHDLHGDETRM</sequence>
<dbReference type="OrthoDB" id="5376804at2759"/>
<feature type="transmembrane region" description="Helical" evidence="2">
    <location>
        <begin position="81"/>
        <end position="104"/>
    </location>
</feature>
<evidence type="ECO:0000256" key="2">
    <source>
        <dbReference type="SAM" id="Phobius"/>
    </source>
</evidence>
<dbReference type="PANTHER" id="PTHR35394">
    <property type="entry name" value="DUF3176 DOMAIN-CONTAINING PROTEIN"/>
    <property type="match status" value="1"/>
</dbReference>
<dbReference type="Pfam" id="PF11374">
    <property type="entry name" value="DUF3176"/>
    <property type="match status" value="1"/>
</dbReference>
<evidence type="ECO:0000256" key="1">
    <source>
        <dbReference type="SAM" id="MobiDB-lite"/>
    </source>
</evidence>
<feature type="transmembrane region" description="Helical" evidence="2">
    <location>
        <begin position="133"/>
        <end position="151"/>
    </location>
</feature>
<feature type="transmembrane region" description="Helical" evidence="2">
    <location>
        <begin position="601"/>
        <end position="625"/>
    </location>
</feature>
<dbReference type="RefSeq" id="XP_016216302.1">
    <property type="nucleotide sequence ID" value="XM_016355996.1"/>
</dbReference>
<feature type="transmembrane region" description="Helical" evidence="2">
    <location>
        <begin position="185"/>
        <end position="203"/>
    </location>
</feature>
<dbReference type="HOGENOM" id="CLU_015092_1_0_1"/>
<evidence type="ECO:0000313" key="3">
    <source>
        <dbReference type="EMBL" id="KIW06433.1"/>
    </source>
</evidence>
<feature type="compositionally biased region" description="Low complexity" evidence="1">
    <location>
        <begin position="51"/>
        <end position="60"/>
    </location>
</feature>
<dbReference type="Proteomes" id="UP000053259">
    <property type="component" value="Unassembled WGS sequence"/>
</dbReference>
<dbReference type="PANTHER" id="PTHR35394:SF5">
    <property type="entry name" value="DUF3176 DOMAIN-CONTAINING PROTEIN"/>
    <property type="match status" value="1"/>
</dbReference>
<accession>A0A0D2AHR5</accession>
<proteinExistence type="predicted"/>
<keyword evidence="2" id="KW-0812">Transmembrane</keyword>
<keyword evidence="4" id="KW-1185">Reference proteome</keyword>
<feature type="region of interest" description="Disordered" evidence="1">
    <location>
        <begin position="37"/>
        <end position="67"/>
    </location>
</feature>
<dbReference type="InterPro" id="IPR021514">
    <property type="entry name" value="DUF3176"/>
</dbReference>
<keyword evidence="2" id="KW-0472">Membrane</keyword>
<protein>
    <submittedName>
        <fullName evidence="3">Uncharacterized protein</fullName>
    </submittedName>
</protein>
<dbReference type="STRING" id="253628.A0A0D2AHR5"/>